<name>A0A8H4W3B9_9HELO</name>
<keyword evidence="3" id="KW-1185">Reference proteome</keyword>
<accession>A0A8H4W3B9</accession>
<proteinExistence type="predicted"/>
<gene>
    <name evidence="2" type="ORF">G7Y89_g5503</name>
</gene>
<evidence type="ECO:0000256" key="1">
    <source>
        <dbReference type="SAM" id="MobiDB-lite"/>
    </source>
</evidence>
<sequence>MSKNSSKVRRVPVAEDKLNCVPYNFLDMMAFDGGSVPNSYGVVEAPAQDEIPPPAPDNTPPPRPKN</sequence>
<organism evidence="2 3">
    <name type="scientific">Cudoniella acicularis</name>
    <dbReference type="NCBI Taxonomy" id="354080"/>
    <lineage>
        <taxon>Eukaryota</taxon>
        <taxon>Fungi</taxon>
        <taxon>Dikarya</taxon>
        <taxon>Ascomycota</taxon>
        <taxon>Pezizomycotina</taxon>
        <taxon>Leotiomycetes</taxon>
        <taxon>Helotiales</taxon>
        <taxon>Tricladiaceae</taxon>
        <taxon>Cudoniella</taxon>
    </lineage>
</organism>
<protein>
    <submittedName>
        <fullName evidence="2">Uncharacterized protein</fullName>
    </submittedName>
</protein>
<dbReference type="AlphaFoldDB" id="A0A8H4W3B9"/>
<evidence type="ECO:0000313" key="2">
    <source>
        <dbReference type="EMBL" id="KAF4632623.1"/>
    </source>
</evidence>
<dbReference type="Proteomes" id="UP000566819">
    <property type="component" value="Unassembled WGS sequence"/>
</dbReference>
<feature type="region of interest" description="Disordered" evidence="1">
    <location>
        <begin position="41"/>
        <end position="66"/>
    </location>
</feature>
<dbReference type="EMBL" id="JAAMPI010000330">
    <property type="protein sequence ID" value="KAF4632623.1"/>
    <property type="molecule type" value="Genomic_DNA"/>
</dbReference>
<feature type="compositionally biased region" description="Pro residues" evidence="1">
    <location>
        <begin position="51"/>
        <end position="66"/>
    </location>
</feature>
<comment type="caution">
    <text evidence="2">The sequence shown here is derived from an EMBL/GenBank/DDBJ whole genome shotgun (WGS) entry which is preliminary data.</text>
</comment>
<evidence type="ECO:0000313" key="3">
    <source>
        <dbReference type="Proteomes" id="UP000566819"/>
    </source>
</evidence>
<reference evidence="2 3" key="1">
    <citation type="submission" date="2020-03" db="EMBL/GenBank/DDBJ databases">
        <title>Draft Genome Sequence of Cudoniella acicularis.</title>
        <authorList>
            <person name="Buettner E."/>
            <person name="Kellner H."/>
        </authorList>
    </citation>
    <scope>NUCLEOTIDE SEQUENCE [LARGE SCALE GENOMIC DNA]</scope>
    <source>
        <strain evidence="2 3">DSM 108380</strain>
    </source>
</reference>